<dbReference type="RefSeq" id="WP_045057260.1">
    <property type="nucleotide sequence ID" value="NZ_CAWMDP010000010.1"/>
</dbReference>
<evidence type="ECO:0000313" key="2">
    <source>
        <dbReference type="EMBL" id="KJH69390.1"/>
    </source>
</evidence>
<dbReference type="AlphaFoldDB" id="A0A0D8ZKY2"/>
<keyword evidence="1" id="KW-0175">Coiled coil</keyword>
<accession>A0A0D8ZKY2</accession>
<sequence>MQIKTVHYSALLNLGNYSNEKIGFTAQLSEGESVEQVIEQLREKVKQNGGTNAEELYQTMYRGRRELAELERKIKNATDQWNATAEFLRAQGIKPDTGNMPQFTNLLPEIKEEDSGVVDGEIEEELEVESSDF</sequence>
<dbReference type="Proteomes" id="UP000032452">
    <property type="component" value="Unassembled WGS sequence"/>
</dbReference>
<reference evidence="2 3" key="1">
    <citation type="submission" date="2015-02" db="EMBL/GenBank/DDBJ databases">
        <title>Draft genome of a novel marine cyanobacterium (Chroococcales) isolated from South Atlantic Ocean.</title>
        <authorList>
            <person name="Rigonato J."/>
            <person name="Alvarenga D.O."/>
            <person name="Branco L.H."/>
            <person name="Varani A.M."/>
            <person name="Brandini F.P."/>
            <person name="Fiore M.F."/>
        </authorList>
    </citation>
    <scope>NUCLEOTIDE SEQUENCE [LARGE SCALE GENOMIC DNA]</scope>
    <source>
        <strain evidence="2 3">CENA595</strain>
    </source>
</reference>
<dbReference type="STRING" id="1618023.UH38_24105"/>
<comment type="caution">
    <text evidence="2">The sequence shown here is derived from an EMBL/GenBank/DDBJ whole genome shotgun (WGS) entry which is preliminary data.</text>
</comment>
<dbReference type="OrthoDB" id="583045at2"/>
<name>A0A0D8ZKY2_9CYAN</name>
<dbReference type="EMBL" id="JYON01000047">
    <property type="protein sequence ID" value="KJH69390.1"/>
    <property type="molecule type" value="Genomic_DNA"/>
</dbReference>
<gene>
    <name evidence="2" type="ORF">UH38_24105</name>
</gene>
<proteinExistence type="predicted"/>
<organism evidence="2 3">
    <name type="scientific">Aliterella atlantica CENA595</name>
    <dbReference type="NCBI Taxonomy" id="1618023"/>
    <lineage>
        <taxon>Bacteria</taxon>
        <taxon>Bacillati</taxon>
        <taxon>Cyanobacteriota</taxon>
        <taxon>Cyanophyceae</taxon>
        <taxon>Chroococcidiopsidales</taxon>
        <taxon>Aliterellaceae</taxon>
        <taxon>Aliterella</taxon>
    </lineage>
</organism>
<evidence type="ECO:0000313" key="3">
    <source>
        <dbReference type="Proteomes" id="UP000032452"/>
    </source>
</evidence>
<keyword evidence="3" id="KW-1185">Reference proteome</keyword>
<protein>
    <submittedName>
        <fullName evidence="2">Uncharacterized protein</fullName>
    </submittedName>
</protein>
<evidence type="ECO:0000256" key="1">
    <source>
        <dbReference type="SAM" id="Coils"/>
    </source>
</evidence>
<feature type="coiled-coil region" evidence="1">
    <location>
        <begin position="53"/>
        <end position="80"/>
    </location>
</feature>